<dbReference type="EMBL" id="UHBY01000003">
    <property type="protein sequence ID" value="SUL35474.1"/>
    <property type="molecule type" value="Genomic_DNA"/>
</dbReference>
<name>A0A380EHU6_STAAU</name>
<dbReference type="Proteomes" id="UP000254116">
    <property type="component" value="Unassembled WGS sequence"/>
</dbReference>
<protein>
    <submittedName>
        <fullName evidence="1">GTPases (Dynamin-related)</fullName>
    </submittedName>
</protein>
<reference evidence="1 2" key="1">
    <citation type="submission" date="2018-06" db="EMBL/GenBank/DDBJ databases">
        <authorList>
            <consortium name="Pathogen Informatics"/>
            <person name="Doyle S."/>
        </authorList>
    </citation>
    <scope>NUCLEOTIDE SEQUENCE [LARGE SCALE GENOMIC DNA]</scope>
    <source>
        <strain evidence="1 2">NCTC10702</strain>
    </source>
</reference>
<organism evidence="1 2">
    <name type="scientific">Staphylococcus aureus</name>
    <dbReference type="NCBI Taxonomy" id="1280"/>
    <lineage>
        <taxon>Bacteria</taxon>
        <taxon>Bacillati</taxon>
        <taxon>Bacillota</taxon>
        <taxon>Bacilli</taxon>
        <taxon>Bacillales</taxon>
        <taxon>Staphylococcaceae</taxon>
        <taxon>Staphylococcus</taxon>
    </lineage>
</organism>
<accession>A0A380EHU6</accession>
<evidence type="ECO:0000313" key="2">
    <source>
        <dbReference type="Proteomes" id="UP000254116"/>
    </source>
</evidence>
<sequence length="51" mass="6007">MPHNMREMLRSYLESMSQDFNVGGFFNKKKKKLQIQQQRLLTATDGVTRTC</sequence>
<dbReference type="AlphaFoldDB" id="A0A380EHU6"/>
<proteinExistence type="predicted"/>
<gene>
    <name evidence="1" type="ORF">NCTC10702_02298</name>
</gene>
<evidence type="ECO:0000313" key="1">
    <source>
        <dbReference type="EMBL" id="SUL35474.1"/>
    </source>
</evidence>